<keyword evidence="3 5" id="KW-1133">Transmembrane helix</keyword>
<evidence type="ECO:0000256" key="5">
    <source>
        <dbReference type="SAM" id="Phobius"/>
    </source>
</evidence>
<dbReference type="EMBL" id="CP120682">
    <property type="protein sequence ID" value="WKN37079.1"/>
    <property type="molecule type" value="Genomic_DNA"/>
</dbReference>
<dbReference type="GO" id="GO:0012505">
    <property type="term" value="C:endomembrane system"/>
    <property type="evidence" value="ECO:0007669"/>
    <property type="project" value="UniProtKB-SubCell"/>
</dbReference>
<evidence type="ECO:0000256" key="3">
    <source>
        <dbReference type="ARBA" id="ARBA00022989"/>
    </source>
</evidence>
<evidence type="ECO:0000256" key="4">
    <source>
        <dbReference type="ARBA" id="ARBA00023136"/>
    </source>
</evidence>
<reference evidence="7" key="1">
    <citation type="journal article" date="2023" name="Comput. Struct. Biotechnol. J.">
        <title>Discovery of a novel marine Bacteroidetes with a rich repertoire of carbohydrate-active enzymes.</title>
        <authorList>
            <person name="Chen B."/>
            <person name="Liu G."/>
            <person name="Chen Q."/>
            <person name="Wang H."/>
            <person name="Liu L."/>
            <person name="Tang K."/>
        </authorList>
    </citation>
    <scope>NUCLEOTIDE SEQUENCE</scope>
    <source>
        <strain evidence="7">TK19036</strain>
    </source>
</reference>
<dbReference type="Pfam" id="PF02656">
    <property type="entry name" value="DUF202"/>
    <property type="match status" value="1"/>
</dbReference>
<feature type="domain" description="DUF202" evidence="6">
    <location>
        <begin position="10"/>
        <end position="73"/>
    </location>
</feature>
<dbReference type="InterPro" id="IPR003807">
    <property type="entry name" value="DUF202"/>
</dbReference>
<protein>
    <submittedName>
        <fullName evidence="7">DUF202 domain-containing protein</fullName>
    </submittedName>
</protein>
<evidence type="ECO:0000313" key="7">
    <source>
        <dbReference type="EMBL" id="WKN37079.1"/>
    </source>
</evidence>
<sequence length="77" mass="8770">MNNDELALERTKLANQRTLLAYSRTAIMVFATGITFLKILADDKVLMISGLVLVPLSILIFVYGFISFTRCNRRMQK</sequence>
<proteinExistence type="predicted"/>
<evidence type="ECO:0000256" key="2">
    <source>
        <dbReference type="ARBA" id="ARBA00022692"/>
    </source>
</evidence>
<evidence type="ECO:0000256" key="1">
    <source>
        <dbReference type="ARBA" id="ARBA00004127"/>
    </source>
</evidence>
<feature type="transmembrane region" description="Helical" evidence="5">
    <location>
        <begin position="46"/>
        <end position="68"/>
    </location>
</feature>
<reference evidence="7" key="2">
    <citation type="journal article" date="2024" name="Antonie Van Leeuwenhoek">
        <title>Roseihalotalea indica gen. nov., sp. nov., a halophilic Bacteroidetes from mesopelagic Southwest Indian Ocean with higher carbohydrate metabolic potential.</title>
        <authorList>
            <person name="Chen B."/>
            <person name="Zhang M."/>
            <person name="Lin D."/>
            <person name="Ye J."/>
            <person name="Tang K."/>
        </authorList>
    </citation>
    <scope>NUCLEOTIDE SEQUENCE</scope>
    <source>
        <strain evidence="7">TK19036</strain>
    </source>
</reference>
<organism evidence="7">
    <name type="scientific">Roseihalotalea indica</name>
    <dbReference type="NCBI Taxonomy" id="2867963"/>
    <lineage>
        <taxon>Bacteria</taxon>
        <taxon>Pseudomonadati</taxon>
        <taxon>Bacteroidota</taxon>
        <taxon>Cytophagia</taxon>
        <taxon>Cytophagales</taxon>
        <taxon>Catalimonadaceae</taxon>
        <taxon>Roseihalotalea</taxon>
    </lineage>
</organism>
<dbReference type="AlphaFoldDB" id="A0AA49GT90"/>
<gene>
    <name evidence="7" type="ORF">K4G66_32435</name>
</gene>
<name>A0AA49GT90_9BACT</name>
<feature type="transmembrane region" description="Helical" evidence="5">
    <location>
        <begin position="21"/>
        <end position="40"/>
    </location>
</feature>
<keyword evidence="2 5" id="KW-0812">Transmembrane</keyword>
<accession>A0AA49GT90</accession>
<comment type="subcellular location">
    <subcellularLocation>
        <location evidence="1">Endomembrane system</location>
        <topology evidence="1">Multi-pass membrane protein</topology>
    </subcellularLocation>
</comment>
<evidence type="ECO:0000259" key="6">
    <source>
        <dbReference type="Pfam" id="PF02656"/>
    </source>
</evidence>
<keyword evidence="4 5" id="KW-0472">Membrane</keyword>